<comment type="catalytic activity">
    <reaction evidence="12">
        <text>4 Fe(2+) + O2 + 4 H(+) = 4 Fe(3+) + 2 H2O</text>
        <dbReference type="Rhea" id="RHEA:11148"/>
        <dbReference type="ChEBI" id="CHEBI:15377"/>
        <dbReference type="ChEBI" id="CHEBI:15378"/>
        <dbReference type="ChEBI" id="CHEBI:15379"/>
        <dbReference type="ChEBI" id="CHEBI:29033"/>
        <dbReference type="ChEBI" id="CHEBI:29034"/>
        <dbReference type="EC" id="1.16.3.1"/>
    </reaction>
</comment>
<evidence type="ECO:0000256" key="12">
    <source>
        <dbReference type="ARBA" id="ARBA00047990"/>
    </source>
</evidence>
<dbReference type="SMART" id="SM01219">
    <property type="entry name" value="Frataxin_Cyay"/>
    <property type="match status" value="1"/>
</dbReference>
<dbReference type="Proteomes" id="UP000054217">
    <property type="component" value="Unassembled WGS sequence"/>
</dbReference>
<dbReference type="NCBIfam" id="TIGR03421">
    <property type="entry name" value="FeS_CyaY"/>
    <property type="match status" value="1"/>
</dbReference>
<keyword evidence="6" id="KW-0410">Iron transport</keyword>
<dbReference type="GO" id="GO:0016226">
    <property type="term" value="P:iron-sulfur cluster assembly"/>
    <property type="evidence" value="ECO:0007669"/>
    <property type="project" value="InterPro"/>
</dbReference>
<dbReference type="GO" id="GO:0005739">
    <property type="term" value="C:mitochondrion"/>
    <property type="evidence" value="ECO:0007669"/>
    <property type="project" value="UniProtKB-SubCell"/>
</dbReference>
<evidence type="ECO:0000256" key="7">
    <source>
        <dbReference type="ARBA" id="ARBA00022946"/>
    </source>
</evidence>
<evidence type="ECO:0000256" key="6">
    <source>
        <dbReference type="ARBA" id="ARBA00022496"/>
    </source>
</evidence>
<evidence type="ECO:0000256" key="11">
    <source>
        <dbReference type="ARBA" id="ARBA00023128"/>
    </source>
</evidence>
<evidence type="ECO:0000256" key="9">
    <source>
        <dbReference type="ARBA" id="ARBA00023004"/>
    </source>
</evidence>
<dbReference type="GO" id="GO:0008199">
    <property type="term" value="F:ferric iron binding"/>
    <property type="evidence" value="ECO:0007669"/>
    <property type="project" value="InterPro"/>
</dbReference>
<comment type="similarity">
    <text evidence="2">Belongs to the frataxin family.</text>
</comment>
<keyword evidence="4" id="KW-0409">Iron storage</keyword>
<evidence type="ECO:0000256" key="1">
    <source>
        <dbReference type="ARBA" id="ARBA00004173"/>
    </source>
</evidence>
<dbReference type="Pfam" id="PF01491">
    <property type="entry name" value="Frataxin_Cyay"/>
    <property type="match status" value="1"/>
</dbReference>
<dbReference type="NCBIfam" id="TIGR03422">
    <property type="entry name" value="mito_frataxin"/>
    <property type="match status" value="1"/>
</dbReference>
<dbReference type="GO" id="GO:0008198">
    <property type="term" value="F:ferrous iron binding"/>
    <property type="evidence" value="ECO:0007669"/>
    <property type="project" value="TreeGrafter"/>
</dbReference>
<evidence type="ECO:0000256" key="8">
    <source>
        <dbReference type="ARBA" id="ARBA00023002"/>
    </source>
</evidence>
<proteinExistence type="inferred from homology"/>
<dbReference type="PRINTS" id="PR00904">
    <property type="entry name" value="FRATAXIN"/>
</dbReference>
<dbReference type="InterPro" id="IPR020895">
    <property type="entry name" value="Frataxin_CS"/>
</dbReference>
<name>A0A0C3JYI1_PISTI</name>
<dbReference type="GO" id="GO:0006826">
    <property type="term" value="P:iron ion transport"/>
    <property type="evidence" value="ECO:0007669"/>
    <property type="project" value="UniProtKB-KW"/>
</dbReference>
<dbReference type="PANTHER" id="PTHR16821">
    <property type="entry name" value="FRATAXIN"/>
    <property type="match status" value="1"/>
</dbReference>
<evidence type="ECO:0000313" key="13">
    <source>
        <dbReference type="EMBL" id="KIO02432.1"/>
    </source>
</evidence>
<dbReference type="OrthoDB" id="1897642at2759"/>
<dbReference type="AlphaFoldDB" id="A0A0C3JYI1"/>
<protein>
    <recommendedName>
        <fullName evidence="3">ferroxidase</fullName>
        <ecNumber evidence="3">1.16.3.1</ecNumber>
    </recommendedName>
</protein>
<dbReference type="FunCoup" id="A0A0C3JYI1">
    <property type="interactions" value="175"/>
</dbReference>
<dbReference type="PROSITE" id="PS50810">
    <property type="entry name" value="FRATAXIN_2"/>
    <property type="match status" value="1"/>
</dbReference>
<evidence type="ECO:0000256" key="3">
    <source>
        <dbReference type="ARBA" id="ARBA00013107"/>
    </source>
</evidence>
<dbReference type="InParanoid" id="A0A0C3JYI1"/>
<accession>A0A0C3JYI1</accession>
<evidence type="ECO:0000256" key="5">
    <source>
        <dbReference type="ARBA" id="ARBA00022448"/>
    </source>
</evidence>
<dbReference type="HOGENOM" id="CLU_080880_4_1_1"/>
<evidence type="ECO:0000256" key="4">
    <source>
        <dbReference type="ARBA" id="ARBA00022434"/>
    </source>
</evidence>
<dbReference type="Gene3D" id="3.30.920.10">
    <property type="entry name" value="Frataxin/CyaY"/>
    <property type="match status" value="1"/>
</dbReference>
<dbReference type="GO" id="GO:0006879">
    <property type="term" value="P:intracellular iron ion homeostasis"/>
    <property type="evidence" value="ECO:0007669"/>
    <property type="project" value="UniProtKB-KW"/>
</dbReference>
<dbReference type="GO" id="GO:0004322">
    <property type="term" value="F:ferroxidase activity"/>
    <property type="evidence" value="ECO:0007669"/>
    <property type="project" value="UniProtKB-EC"/>
</dbReference>
<dbReference type="GO" id="GO:0051537">
    <property type="term" value="F:2 iron, 2 sulfur cluster binding"/>
    <property type="evidence" value="ECO:0007669"/>
    <property type="project" value="TreeGrafter"/>
</dbReference>
<feature type="non-terminal residue" evidence="13">
    <location>
        <position position="1"/>
    </location>
</feature>
<dbReference type="PROSITE" id="PS01344">
    <property type="entry name" value="FRATAXIN_1"/>
    <property type="match status" value="1"/>
</dbReference>
<dbReference type="STRING" id="870435.A0A0C3JYI1"/>
<sequence>RSELHIEEYHTLSDATMTTLLERLEDLLDGLGNNDAEVDYHSGVLTLKLGPHGTYVINKQPPNKQIWLSSPLSGPKRYDYVRATDDWRYSRDGEELSMLLQRELSEMLGRDVRLDLGRASDLA</sequence>
<dbReference type="EMBL" id="KN831982">
    <property type="protein sequence ID" value="KIO02432.1"/>
    <property type="molecule type" value="Genomic_DNA"/>
</dbReference>
<dbReference type="GO" id="GO:0034986">
    <property type="term" value="F:iron chaperone activity"/>
    <property type="evidence" value="ECO:0007669"/>
    <property type="project" value="TreeGrafter"/>
</dbReference>
<keyword evidence="7" id="KW-0809">Transit peptide</keyword>
<keyword evidence="5" id="KW-0813">Transport</keyword>
<keyword evidence="11" id="KW-0496">Mitochondrion</keyword>
<evidence type="ECO:0000256" key="10">
    <source>
        <dbReference type="ARBA" id="ARBA00023065"/>
    </source>
</evidence>
<evidence type="ECO:0000313" key="14">
    <source>
        <dbReference type="Proteomes" id="UP000054217"/>
    </source>
</evidence>
<dbReference type="EC" id="1.16.3.1" evidence="3"/>
<dbReference type="InterPro" id="IPR036524">
    <property type="entry name" value="Frataxin/CyaY_sf"/>
</dbReference>
<dbReference type="PANTHER" id="PTHR16821:SF2">
    <property type="entry name" value="FRATAXIN, MITOCHONDRIAL"/>
    <property type="match status" value="1"/>
</dbReference>
<keyword evidence="14" id="KW-1185">Reference proteome</keyword>
<comment type="subcellular location">
    <subcellularLocation>
        <location evidence="1">Mitochondrion</location>
    </subcellularLocation>
</comment>
<keyword evidence="8" id="KW-0560">Oxidoreductase</keyword>
<dbReference type="InterPro" id="IPR002908">
    <property type="entry name" value="Frataxin/CyaY"/>
</dbReference>
<keyword evidence="9" id="KW-0408">Iron</keyword>
<evidence type="ECO:0000256" key="2">
    <source>
        <dbReference type="ARBA" id="ARBA00008183"/>
    </source>
</evidence>
<reference evidence="13 14" key="1">
    <citation type="submission" date="2014-04" db="EMBL/GenBank/DDBJ databases">
        <authorList>
            <consortium name="DOE Joint Genome Institute"/>
            <person name="Kuo A."/>
            <person name="Kohler A."/>
            <person name="Costa M.D."/>
            <person name="Nagy L.G."/>
            <person name="Floudas D."/>
            <person name="Copeland A."/>
            <person name="Barry K.W."/>
            <person name="Cichocki N."/>
            <person name="Veneault-Fourrey C."/>
            <person name="LaButti K."/>
            <person name="Lindquist E.A."/>
            <person name="Lipzen A."/>
            <person name="Lundell T."/>
            <person name="Morin E."/>
            <person name="Murat C."/>
            <person name="Sun H."/>
            <person name="Tunlid A."/>
            <person name="Henrissat B."/>
            <person name="Grigoriev I.V."/>
            <person name="Hibbett D.S."/>
            <person name="Martin F."/>
            <person name="Nordberg H.P."/>
            <person name="Cantor M.N."/>
            <person name="Hua S.X."/>
        </authorList>
    </citation>
    <scope>NUCLEOTIDE SEQUENCE [LARGE SCALE GENOMIC DNA]</scope>
    <source>
        <strain evidence="13 14">Marx 270</strain>
    </source>
</reference>
<dbReference type="SUPFAM" id="SSF55387">
    <property type="entry name" value="Frataxin/Nqo15-like"/>
    <property type="match status" value="1"/>
</dbReference>
<dbReference type="InterPro" id="IPR017789">
    <property type="entry name" value="Frataxin"/>
</dbReference>
<organism evidence="13 14">
    <name type="scientific">Pisolithus tinctorius Marx 270</name>
    <dbReference type="NCBI Taxonomy" id="870435"/>
    <lineage>
        <taxon>Eukaryota</taxon>
        <taxon>Fungi</taxon>
        <taxon>Dikarya</taxon>
        <taxon>Basidiomycota</taxon>
        <taxon>Agaricomycotina</taxon>
        <taxon>Agaricomycetes</taxon>
        <taxon>Agaricomycetidae</taxon>
        <taxon>Boletales</taxon>
        <taxon>Sclerodermatineae</taxon>
        <taxon>Pisolithaceae</taxon>
        <taxon>Pisolithus</taxon>
    </lineage>
</organism>
<gene>
    <name evidence="13" type="ORF">M404DRAFT_148175</name>
</gene>
<reference evidence="14" key="2">
    <citation type="submission" date="2015-01" db="EMBL/GenBank/DDBJ databases">
        <title>Evolutionary Origins and Diversification of the Mycorrhizal Mutualists.</title>
        <authorList>
            <consortium name="DOE Joint Genome Institute"/>
            <consortium name="Mycorrhizal Genomics Consortium"/>
            <person name="Kohler A."/>
            <person name="Kuo A."/>
            <person name="Nagy L.G."/>
            <person name="Floudas D."/>
            <person name="Copeland A."/>
            <person name="Barry K.W."/>
            <person name="Cichocki N."/>
            <person name="Veneault-Fourrey C."/>
            <person name="LaButti K."/>
            <person name="Lindquist E.A."/>
            <person name="Lipzen A."/>
            <person name="Lundell T."/>
            <person name="Morin E."/>
            <person name="Murat C."/>
            <person name="Riley R."/>
            <person name="Ohm R."/>
            <person name="Sun H."/>
            <person name="Tunlid A."/>
            <person name="Henrissat B."/>
            <person name="Grigoriev I.V."/>
            <person name="Hibbett D.S."/>
            <person name="Martin F."/>
        </authorList>
    </citation>
    <scope>NUCLEOTIDE SEQUENCE [LARGE SCALE GENOMIC DNA]</scope>
    <source>
        <strain evidence="14">Marx 270</strain>
    </source>
</reference>
<keyword evidence="10" id="KW-0406">Ion transport</keyword>